<dbReference type="EMBL" id="BJWL01000004">
    <property type="protein sequence ID" value="GFY85738.1"/>
    <property type="molecule type" value="Genomic_DNA"/>
</dbReference>
<evidence type="ECO:0000313" key="2">
    <source>
        <dbReference type="EMBL" id="GFY85738.1"/>
    </source>
</evidence>
<reference evidence="2 3" key="1">
    <citation type="submission" date="2019-07" db="EMBL/GenBank/DDBJ databases">
        <title>De Novo Assembly of kiwifruit Actinidia rufa.</title>
        <authorList>
            <person name="Sugita-Konishi S."/>
            <person name="Sato K."/>
            <person name="Mori E."/>
            <person name="Abe Y."/>
            <person name="Kisaki G."/>
            <person name="Hamano K."/>
            <person name="Suezawa K."/>
            <person name="Otani M."/>
            <person name="Fukuda T."/>
            <person name="Manabe T."/>
            <person name="Gomi K."/>
            <person name="Tabuchi M."/>
            <person name="Akimitsu K."/>
            <person name="Kataoka I."/>
        </authorList>
    </citation>
    <scope>NUCLEOTIDE SEQUENCE [LARGE SCALE GENOMIC DNA]</scope>
    <source>
        <strain evidence="3">cv. Fuchu</strain>
    </source>
</reference>
<name>A0A7J0EGX4_9ERIC</name>
<keyword evidence="3" id="KW-1185">Reference proteome</keyword>
<evidence type="ECO:0000313" key="3">
    <source>
        <dbReference type="Proteomes" id="UP000585474"/>
    </source>
</evidence>
<sequence length="94" mass="10468">MNRGRKSVKERSPKLGTPNKKRSRTEITLNDQFGLLDVGDVHVKEDVNGLEVIPTMSRNHEIPISEPPALSPNLPEPLELHVPTLEPSIIPMTN</sequence>
<dbReference type="Proteomes" id="UP000585474">
    <property type="component" value="Unassembled WGS sequence"/>
</dbReference>
<comment type="caution">
    <text evidence="2">The sequence shown here is derived from an EMBL/GenBank/DDBJ whole genome shotgun (WGS) entry which is preliminary data.</text>
</comment>
<accession>A0A7J0EGX4</accession>
<gene>
    <name evidence="2" type="ORF">Acr_04g0004760</name>
</gene>
<evidence type="ECO:0000256" key="1">
    <source>
        <dbReference type="SAM" id="MobiDB-lite"/>
    </source>
</evidence>
<feature type="region of interest" description="Disordered" evidence="1">
    <location>
        <begin position="1"/>
        <end position="25"/>
    </location>
</feature>
<proteinExistence type="predicted"/>
<organism evidence="2 3">
    <name type="scientific">Actinidia rufa</name>
    <dbReference type="NCBI Taxonomy" id="165716"/>
    <lineage>
        <taxon>Eukaryota</taxon>
        <taxon>Viridiplantae</taxon>
        <taxon>Streptophyta</taxon>
        <taxon>Embryophyta</taxon>
        <taxon>Tracheophyta</taxon>
        <taxon>Spermatophyta</taxon>
        <taxon>Magnoliopsida</taxon>
        <taxon>eudicotyledons</taxon>
        <taxon>Gunneridae</taxon>
        <taxon>Pentapetalae</taxon>
        <taxon>asterids</taxon>
        <taxon>Ericales</taxon>
        <taxon>Actinidiaceae</taxon>
        <taxon>Actinidia</taxon>
    </lineage>
</organism>
<protein>
    <submittedName>
        <fullName evidence="2">Uncharacterized protein</fullName>
    </submittedName>
</protein>
<dbReference type="AlphaFoldDB" id="A0A7J0EGX4"/>